<comment type="caution">
    <text evidence="1">The sequence shown here is derived from an EMBL/GenBank/DDBJ whole genome shotgun (WGS) entry which is preliminary data.</text>
</comment>
<reference evidence="1" key="1">
    <citation type="submission" date="2023-03" db="EMBL/GenBank/DDBJ databases">
        <title>Actinorhabdospora filicis NBRC 111898.</title>
        <authorList>
            <person name="Ichikawa N."/>
            <person name="Sato H."/>
            <person name="Tonouchi N."/>
        </authorList>
    </citation>
    <scope>NUCLEOTIDE SEQUENCE</scope>
    <source>
        <strain evidence="1">NBRC 111898</strain>
    </source>
</reference>
<dbReference type="Proteomes" id="UP001165079">
    <property type="component" value="Unassembled WGS sequence"/>
</dbReference>
<gene>
    <name evidence="1" type="ORF">Afil01_06920</name>
</gene>
<accession>A0A9W6SH47</accession>
<name>A0A9W6SH47_9ACTN</name>
<dbReference type="EMBL" id="BSTX01000001">
    <property type="protein sequence ID" value="GLZ75885.1"/>
    <property type="molecule type" value="Genomic_DNA"/>
</dbReference>
<dbReference type="AlphaFoldDB" id="A0A9W6SH47"/>
<protein>
    <submittedName>
        <fullName evidence="1">Uncharacterized protein</fullName>
    </submittedName>
</protein>
<evidence type="ECO:0000313" key="1">
    <source>
        <dbReference type="EMBL" id="GLZ75885.1"/>
    </source>
</evidence>
<proteinExistence type="predicted"/>
<evidence type="ECO:0000313" key="2">
    <source>
        <dbReference type="Proteomes" id="UP001165079"/>
    </source>
</evidence>
<keyword evidence="2" id="KW-1185">Reference proteome</keyword>
<dbReference type="RefSeq" id="WP_285661103.1">
    <property type="nucleotide sequence ID" value="NZ_BSTX01000001.1"/>
</dbReference>
<organism evidence="1 2">
    <name type="scientific">Actinorhabdospora filicis</name>
    <dbReference type="NCBI Taxonomy" id="1785913"/>
    <lineage>
        <taxon>Bacteria</taxon>
        <taxon>Bacillati</taxon>
        <taxon>Actinomycetota</taxon>
        <taxon>Actinomycetes</taxon>
        <taxon>Micromonosporales</taxon>
        <taxon>Micromonosporaceae</taxon>
        <taxon>Actinorhabdospora</taxon>
    </lineage>
</organism>
<sequence length="59" mass="6840">MKALTKVADRLVSRLVPPATAHARPCEQPRQPCWNGSRYQCWYDECQGFYLDCYRIGSC</sequence>